<dbReference type="Proteomes" id="UP000051861">
    <property type="component" value="Unassembled WGS sequence"/>
</dbReference>
<dbReference type="PANTHER" id="PTHR30373">
    <property type="entry name" value="UPF0603 PROTEIN YGCG"/>
    <property type="match status" value="1"/>
</dbReference>
<protein>
    <recommendedName>
        <fullName evidence="2">TPM domain-containing protein</fullName>
    </recommendedName>
</protein>
<dbReference type="Gene3D" id="3.10.310.50">
    <property type="match status" value="1"/>
</dbReference>
<dbReference type="InterPro" id="IPR007621">
    <property type="entry name" value="TPM_dom"/>
</dbReference>
<keyword evidence="1" id="KW-1133">Transmembrane helix</keyword>
<proteinExistence type="predicted"/>
<gene>
    <name evidence="3" type="ORF">AMJ44_13495</name>
</gene>
<evidence type="ECO:0000313" key="4">
    <source>
        <dbReference type="Proteomes" id="UP000051861"/>
    </source>
</evidence>
<comment type="caution">
    <text evidence="3">The sequence shown here is derived from an EMBL/GenBank/DDBJ whole genome shotgun (WGS) entry which is preliminary data.</text>
</comment>
<dbReference type="EMBL" id="LIZX01000202">
    <property type="protein sequence ID" value="KPJ64055.1"/>
    <property type="molecule type" value="Genomic_DNA"/>
</dbReference>
<dbReference type="PANTHER" id="PTHR30373:SF2">
    <property type="entry name" value="UPF0603 PROTEIN YGCG"/>
    <property type="match status" value="1"/>
</dbReference>
<evidence type="ECO:0000256" key="1">
    <source>
        <dbReference type="SAM" id="Phobius"/>
    </source>
</evidence>
<dbReference type="AlphaFoldDB" id="A0A0S7XNR5"/>
<keyword evidence="1" id="KW-0472">Membrane</keyword>
<feature type="transmembrane region" description="Helical" evidence="1">
    <location>
        <begin position="202"/>
        <end position="235"/>
    </location>
</feature>
<evidence type="ECO:0000313" key="3">
    <source>
        <dbReference type="EMBL" id="KPJ64055.1"/>
    </source>
</evidence>
<evidence type="ECO:0000259" key="2">
    <source>
        <dbReference type="Pfam" id="PF04536"/>
    </source>
</evidence>
<feature type="transmembrane region" description="Helical" evidence="1">
    <location>
        <begin position="174"/>
        <end position="196"/>
    </location>
</feature>
<sequence>MRRLSFILLILSVLVVPAYSQEIGFPEKLDTVTDHTGEVDAGTKAKIKDLADELRRVTSVNLAVAVIRTTKPLDADSYSKELYDRWDVGRKEEGLDHGVLLLVAILDREVRIIAGRGVDFILTPKIREDMQWSLFPLLGEGEISQAVYVGGVAVTQFIQMEWPKYRGPAKEIDVRTFSVVLFSLMAAAVLLTLIFGGDFLTVFGTIVGGLFGFLLLEYVGLVLGAAIGFLVNIWVPVSETAREEKVRARIYKEWIKRRKEKYKHEGGRT</sequence>
<organism evidence="3 4">
    <name type="scientific">candidate division WOR-1 bacterium DG_54_3</name>
    <dbReference type="NCBI Taxonomy" id="1703775"/>
    <lineage>
        <taxon>Bacteria</taxon>
        <taxon>Bacillati</taxon>
        <taxon>Saganbacteria</taxon>
    </lineage>
</organism>
<feature type="domain" description="TPM" evidence="2">
    <location>
        <begin position="32"/>
        <end position="150"/>
    </location>
</feature>
<keyword evidence="1" id="KW-0812">Transmembrane</keyword>
<accession>A0A0S7XNR5</accession>
<dbReference type="Pfam" id="PF04536">
    <property type="entry name" value="TPM_phosphatase"/>
    <property type="match status" value="1"/>
</dbReference>
<name>A0A0S7XNR5_UNCSA</name>
<reference evidence="3 4" key="1">
    <citation type="journal article" date="2015" name="Microbiome">
        <title>Genomic resolution of linkages in carbon, nitrogen, and sulfur cycling among widespread estuary sediment bacteria.</title>
        <authorList>
            <person name="Baker B.J."/>
            <person name="Lazar C.S."/>
            <person name="Teske A.P."/>
            <person name="Dick G.J."/>
        </authorList>
    </citation>
    <scope>NUCLEOTIDE SEQUENCE [LARGE SCALE GENOMIC DNA]</scope>
    <source>
        <strain evidence="3">DG_54_3</strain>
    </source>
</reference>